<dbReference type="Proteomes" id="UP000054564">
    <property type="component" value="Unassembled WGS sequence"/>
</dbReference>
<dbReference type="OrthoDB" id="2518168at2759"/>
<reference evidence="3" key="1">
    <citation type="submission" date="2014-03" db="EMBL/GenBank/DDBJ databases">
        <title>The Genome Sequence of Puccinia striiformis f. sp. tritici PST-78.</title>
        <authorList>
            <consortium name="The Broad Institute Genome Sequencing Platform"/>
            <person name="Cuomo C."/>
            <person name="Hulbert S."/>
            <person name="Chen X."/>
            <person name="Walker B."/>
            <person name="Young S.K."/>
            <person name="Zeng Q."/>
            <person name="Gargeya S."/>
            <person name="Fitzgerald M."/>
            <person name="Haas B."/>
            <person name="Abouelleil A."/>
            <person name="Alvarado L."/>
            <person name="Arachchi H.M."/>
            <person name="Berlin A.M."/>
            <person name="Chapman S.B."/>
            <person name="Goldberg J."/>
            <person name="Griggs A."/>
            <person name="Gujja S."/>
            <person name="Hansen M."/>
            <person name="Howarth C."/>
            <person name="Imamovic A."/>
            <person name="Larimer J."/>
            <person name="McCowan C."/>
            <person name="Montmayeur A."/>
            <person name="Murphy C."/>
            <person name="Neiman D."/>
            <person name="Pearson M."/>
            <person name="Priest M."/>
            <person name="Roberts A."/>
            <person name="Saif S."/>
            <person name="Shea T."/>
            <person name="Sisk P."/>
            <person name="Sykes S."/>
            <person name="Wortman J."/>
            <person name="Nusbaum C."/>
            <person name="Birren B."/>
        </authorList>
    </citation>
    <scope>NUCLEOTIDE SEQUENCE [LARGE SCALE GENOMIC DNA]</scope>
    <source>
        <strain evidence="3">race PST-78</strain>
    </source>
</reference>
<keyword evidence="3" id="KW-1185">Reference proteome</keyword>
<proteinExistence type="predicted"/>
<accession>A0A0L0VQ10</accession>
<dbReference type="AlphaFoldDB" id="A0A0L0VQ10"/>
<feature type="region of interest" description="Disordered" evidence="1">
    <location>
        <begin position="25"/>
        <end position="53"/>
    </location>
</feature>
<name>A0A0L0VQ10_9BASI</name>
<sequence>MDAVELKQIKVPPLKELLKERDLLITGRQEQEQQDEQQDDVDDDKEKEEEELGQAGLAAASGVSYLCLDTVNQDTLDFDFKRLCSTSDNHQHRSYRFIHFHVLINTMNPNKINQFLRLNSGKNEFQESFLAPSHPAIEQGDSCRLFFKPTAPPHPAHAATPAPQYSNAVTGVPHYANAVPGAHPTTTATMTAHPQPNLRIQPQVVSDIGNAHAGQLVSGFGNQYAGELVRLLPPGSAVHMVVNPGGAFPALQPAPQNATNTSTVAKRVGVPKQPEVPSPPRTELFFKYSVFVHSTTHEIEKFNSAKAPANDLNKSTLRIFSTGDIGWPASLDNYTWDSSLPAAFDMLGKTRQYLDKHLHHFFEEGELAFQFSLFRHTTHGGMSNFLIKSDERFQEFAAAARADPSSRLTIAITMKNPRKIIKQNDVLESGNLELELMYAPEKQKVIKAKGQACLAVNPKADLDAVRENSRVEELASNILAKDGCNAETMRIKDPLDPKKSIAIHSQALRVWSRAWVAGAPGVDINTPPHTWQFEPEDIRVYTLAEEAVR</sequence>
<protein>
    <submittedName>
        <fullName evidence="2">Uncharacterized protein</fullName>
    </submittedName>
</protein>
<feature type="compositionally biased region" description="Acidic residues" evidence="1">
    <location>
        <begin position="32"/>
        <end position="52"/>
    </location>
</feature>
<evidence type="ECO:0000313" key="2">
    <source>
        <dbReference type="EMBL" id="KNF01359.1"/>
    </source>
</evidence>
<comment type="caution">
    <text evidence="2">The sequence shown here is derived from an EMBL/GenBank/DDBJ whole genome shotgun (WGS) entry which is preliminary data.</text>
</comment>
<gene>
    <name evidence="2" type="ORF">PSTG_05459</name>
</gene>
<organism evidence="2 3">
    <name type="scientific">Puccinia striiformis f. sp. tritici PST-78</name>
    <dbReference type="NCBI Taxonomy" id="1165861"/>
    <lineage>
        <taxon>Eukaryota</taxon>
        <taxon>Fungi</taxon>
        <taxon>Dikarya</taxon>
        <taxon>Basidiomycota</taxon>
        <taxon>Pucciniomycotina</taxon>
        <taxon>Pucciniomycetes</taxon>
        <taxon>Pucciniales</taxon>
        <taxon>Pucciniaceae</taxon>
        <taxon>Puccinia</taxon>
    </lineage>
</organism>
<evidence type="ECO:0000256" key="1">
    <source>
        <dbReference type="SAM" id="MobiDB-lite"/>
    </source>
</evidence>
<evidence type="ECO:0000313" key="3">
    <source>
        <dbReference type="Proteomes" id="UP000054564"/>
    </source>
</evidence>
<dbReference type="EMBL" id="AJIL01000030">
    <property type="protein sequence ID" value="KNF01359.1"/>
    <property type="molecule type" value="Genomic_DNA"/>
</dbReference>